<dbReference type="AlphaFoldDB" id="A0A4E9EJ21"/>
<evidence type="ECO:0000256" key="1">
    <source>
        <dbReference type="SAM" id="SignalP"/>
    </source>
</evidence>
<keyword evidence="1" id="KW-0732">Signal</keyword>
<protein>
    <recommendedName>
        <fullName evidence="3">HNH nuclease domain-containing protein</fullName>
    </recommendedName>
</protein>
<evidence type="ECO:0000313" key="2">
    <source>
        <dbReference type="EMBL" id="VIO63156.1"/>
    </source>
</evidence>
<dbReference type="EMBL" id="CAAKMV010000174">
    <property type="protein sequence ID" value="VIO63156.1"/>
    <property type="molecule type" value="Genomic_DNA"/>
</dbReference>
<sequence>MPSCLSVWTLYLCATLMKILPTNNYLNPEPTQYKSHEKQPYQQHCPGILHGFPLNKTNSYGLDMDLATTMGTHFDISPADLVPGLNIDGIQNRLRYAQNINAEITSVRPDFQLRTEHMVAIFVVDLKDLESGGGLSPDACDPLHLKERLESISPFCKHYMLHRDPKNLGESEWAHAIPGTPEEQPPLNHEMIRNHDSEQIKKSITYHSRFKTIETPPSIPPSKQEQMKCVERDGHRCVVTGSADPRVFWFIPETWNDTVKHNDDTGNLEEGCINLTNIPLLEDIHSAIELGKTHKAWNMLSVCEDLYEALTEGRCAFKYMGRQTLDDGKVAVELQFYWMPFMSGRFNRPVGFNPEDPSEEVTSDYVSELPLFEELFIEMLLESNAAPGLNKLKNITTKFEKRLRSGYSFHVTMPKEDAEKFKSVVKVHWACMVFTALCGGTCEAWYMTGRNQTDGSLKPRDREFNLDKTGLSTLAPRDSQTI</sequence>
<feature type="signal peptide" evidence="1">
    <location>
        <begin position="1"/>
        <end position="21"/>
    </location>
</feature>
<reference evidence="2" key="1">
    <citation type="submission" date="2019-04" db="EMBL/GenBank/DDBJ databases">
        <authorList>
            <person name="Melise S."/>
            <person name="Noan J."/>
            <person name="Okalmin O."/>
        </authorList>
    </citation>
    <scope>NUCLEOTIDE SEQUENCE</scope>
    <source>
        <strain evidence="2">FN9</strain>
    </source>
</reference>
<accession>A0A4E9EJ21</accession>
<proteinExistence type="predicted"/>
<evidence type="ECO:0008006" key="3">
    <source>
        <dbReference type="Google" id="ProtNLM"/>
    </source>
</evidence>
<gene>
    <name evidence="2" type="ORF">FUG_LOCUS511672</name>
</gene>
<name>A0A4E9EJ21_GIBZA</name>
<feature type="chain" id="PRO_5026048626" description="HNH nuclease domain-containing protein" evidence="1">
    <location>
        <begin position="22"/>
        <end position="482"/>
    </location>
</feature>
<organism evidence="2">
    <name type="scientific">Gibberella zeae</name>
    <name type="common">Wheat head blight fungus</name>
    <name type="synonym">Fusarium graminearum</name>
    <dbReference type="NCBI Taxonomy" id="5518"/>
    <lineage>
        <taxon>Eukaryota</taxon>
        <taxon>Fungi</taxon>
        <taxon>Dikarya</taxon>
        <taxon>Ascomycota</taxon>
        <taxon>Pezizomycotina</taxon>
        <taxon>Sordariomycetes</taxon>
        <taxon>Hypocreomycetidae</taxon>
        <taxon>Hypocreales</taxon>
        <taxon>Nectriaceae</taxon>
        <taxon>Fusarium</taxon>
    </lineage>
</organism>